<dbReference type="OrthoDB" id="5648372at2"/>
<protein>
    <submittedName>
        <fullName evidence="4">Membrane-associated HD superfamily hydrolase</fullName>
    </submittedName>
</protein>
<accession>A0A378KWR6</accession>
<feature type="compositionally biased region" description="Basic and acidic residues" evidence="2">
    <location>
        <begin position="231"/>
        <end position="244"/>
    </location>
</feature>
<reference evidence="3 5" key="1">
    <citation type="submission" date="2015-11" db="EMBL/GenBank/DDBJ databases">
        <title>Genomic analysis of 38 Legionella species identifies large and diverse effector repertoires.</title>
        <authorList>
            <person name="Burstein D."/>
            <person name="Amaro F."/>
            <person name="Zusman T."/>
            <person name="Lifshitz Z."/>
            <person name="Cohen O."/>
            <person name="Gilbert J.A."/>
            <person name="Pupko T."/>
            <person name="Shuman H.A."/>
            <person name="Segal G."/>
        </authorList>
    </citation>
    <scope>NUCLEOTIDE SEQUENCE [LARGE SCALE GENOMIC DNA]</scope>
    <source>
        <strain evidence="3 5">ATCC 49507</strain>
    </source>
</reference>
<dbReference type="AlphaFoldDB" id="A0A378KWR6"/>
<gene>
    <name evidence="3" type="ORF">Lqua_1183</name>
    <name evidence="4" type="ORF">NCTC12376_01613</name>
</gene>
<name>A0A378KWR6_9GAMM</name>
<keyword evidence="1" id="KW-0175">Coiled coil</keyword>
<sequence length="244" mass="27970">MSKPEDKMREELARIRREEEQKVLTRELQELERQRADTRAAEMDKLRKGHTTIDPHTGREATLWEVAIKEADKALEADVNAYNDWRSAMMKLWNIYGAMAKALHQSTNETIWAPASNLITDNVLLPASDILRELFRKNPEVDLPALQHLVQCSDDGTLSIQPLTRADNNQETSPVLDQLFDKGVRMWLEQQGYEATPGDKFKFVDKHGVALDKDTFEKLKNDPDNGLDNFLKGESELDFRPRGP</sequence>
<dbReference type="STRING" id="45072.Lqua_1183"/>
<dbReference type="RefSeq" id="WP_058473368.1">
    <property type="nucleotide sequence ID" value="NZ_CAAAIL010000005.1"/>
</dbReference>
<reference evidence="4 6" key="2">
    <citation type="submission" date="2018-06" db="EMBL/GenBank/DDBJ databases">
        <authorList>
            <consortium name="Pathogen Informatics"/>
            <person name="Doyle S."/>
        </authorList>
    </citation>
    <scope>NUCLEOTIDE SEQUENCE [LARGE SCALE GENOMIC DNA]</scope>
    <source>
        <strain evidence="4 6">NCTC12376</strain>
    </source>
</reference>
<evidence type="ECO:0000313" key="5">
    <source>
        <dbReference type="Proteomes" id="UP000054639"/>
    </source>
</evidence>
<evidence type="ECO:0000256" key="1">
    <source>
        <dbReference type="SAM" id="Coils"/>
    </source>
</evidence>
<evidence type="ECO:0000256" key="2">
    <source>
        <dbReference type="SAM" id="MobiDB-lite"/>
    </source>
</evidence>
<feature type="coiled-coil region" evidence="1">
    <location>
        <begin position="14"/>
        <end position="41"/>
    </location>
</feature>
<evidence type="ECO:0000313" key="4">
    <source>
        <dbReference type="EMBL" id="STY17798.1"/>
    </source>
</evidence>
<proteinExistence type="predicted"/>
<dbReference type="Proteomes" id="UP000054639">
    <property type="component" value="Unassembled WGS sequence"/>
</dbReference>
<evidence type="ECO:0000313" key="6">
    <source>
        <dbReference type="Proteomes" id="UP000254230"/>
    </source>
</evidence>
<organism evidence="4 6">
    <name type="scientific">Legionella quateirensis</name>
    <dbReference type="NCBI Taxonomy" id="45072"/>
    <lineage>
        <taxon>Bacteria</taxon>
        <taxon>Pseudomonadati</taxon>
        <taxon>Pseudomonadota</taxon>
        <taxon>Gammaproteobacteria</taxon>
        <taxon>Legionellales</taxon>
        <taxon>Legionellaceae</taxon>
        <taxon>Legionella</taxon>
    </lineage>
</organism>
<dbReference type="EMBL" id="UGOW01000001">
    <property type="protein sequence ID" value="STY17798.1"/>
    <property type="molecule type" value="Genomic_DNA"/>
</dbReference>
<keyword evidence="5" id="KW-1185">Reference proteome</keyword>
<dbReference type="GO" id="GO:0016787">
    <property type="term" value="F:hydrolase activity"/>
    <property type="evidence" value="ECO:0007669"/>
    <property type="project" value="UniProtKB-KW"/>
</dbReference>
<dbReference type="Proteomes" id="UP000254230">
    <property type="component" value="Unassembled WGS sequence"/>
</dbReference>
<dbReference type="EMBL" id="LNYR01000012">
    <property type="protein sequence ID" value="KTD50956.1"/>
    <property type="molecule type" value="Genomic_DNA"/>
</dbReference>
<keyword evidence="4" id="KW-0378">Hydrolase</keyword>
<feature type="region of interest" description="Disordered" evidence="2">
    <location>
        <begin position="217"/>
        <end position="244"/>
    </location>
</feature>
<evidence type="ECO:0000313" key="3">
    <source>
        <dbReference type="EMBL" id="KTD50956.1"/>
    </source>
</evidence>